<gene>
    <name evidence="3" type="ORF">N7G274_008691</name>
</gene>
<evidence type="ECO:0000313" key="3">
    <source>
        <dbReference type="EMBL" id="KAL2038643.1"/>
    </source>
</evidence>
<sequence length="267" mass="28806">MTPHVLLLGGHGKVSQLLTPLILSRSWQLTSVIRDPAQKPTITALAKDQPGKLDILVSSLEEVKSQAQAQSIIDSTSPDYIVFSAGAGGKGGPERTLAIDRDACIAFIRASVATPSVTRFLVVSYVGSNRSRPPWWSEEEWKGAQEVNNGVLKKYYPAKLAADECLTALAAKRGAGFAGVSLRPGHLTDEEGEGKVALGKTATRGSVRRTDVARVAMAWLESEELGSCWLDLLQGEESVEAAVKRCVGERVDCSEGQDLERMTKEWT</sequence>
<comment type="caution">
    <text evidence="3">The sequence shown here is derived from an EMBL/GenBank/DDBJ whole genome shotgun (WGS) entry which is preliminary data.</text>
</comment>
<dbReference type="Proteomes" id="UP001590950">
    <property type="component" value="Unassembled WGS sequence"/>
</dbReference>
<evidence type="ECO:0000256" key="1">
    <source>
        <dbReference type="ARBA" id="ARBA00038376"/>
    </source>
</evidence>
<feature type="domain" description="NAD(P)-binding" evidence="2">
    <location>
        <begin position="9"/>
        <end position="222"/>
    </location>
</feature>
<dbReference type="Gene3D" id="3.40.50.720">
    <property type="entry name" value="NAD(P)-binding Rossmann-like Domain"/>
    <property type="match status" value="1"/>
</dbReference>
<dbReference type="PANTHER" id="PTHR15020">
    <property type="entry name" value="FLAVIN REDUCTASE-RELATED"/>
    <property type="match status" value="1"/>
</dbReference>
<reference evidence="3 4" key="1">
    <citation type="submission" date="2024-09" db="EMBL/GenBank/DDBJ databases">
        <title>Rethinking Asexuality: The Enigmatic Case of Functional Sexual Genes in Lepraria (Stereocaulaceae).</title>
        <authorList>
            <person name="Doellman M."/>
            <person name="Sun Y."/>
            <person name="Barcenas-Pena A."/>
            <person name="Lumbsch H.T."/>
            <person name="Grewe F."/>
        </authorList>
    </citation>
    <scope>NUCLEOTIDE SEQUENCE [LARGE SCALE GENOMIC DNA]</scope>
    <source>
        <strain evidence="3 4">Mercado 3170</strain>
    </source>
</reference>
<evidence type="ECO:0000259" key="2">
    <source>
        <dbReference type="Pfam" id="PF13460"/>
    </source>
</evidence>
<dbReference type="EMBL" id="JBEFKJ010000031">
    <property type="protein sequence ID" value="KAL2038643.1"/>
    <property type="molecule type" value="Genomic_DNA"/>
</dbReference>
<accession>A0ABR4A0T0</accession>
<evidence type="ECO:0000313" key="4">
    <source>
        <dbReference type="Proteomes" id="UP001590950"/>
    </source>
</evidence>
<name>A0ABR4A0T0_9LECA</name>
<comment type="similarity">
    <text evidence="1">Belongs to the avfA family.</text>
</comment>
<organism evidence="3 4">
    <name type="scientific">Stereocaulon virgatum</name>
    <dbReference type="NCBI Taxonomy" id="373712"/>
    <lineage>
        <taxon>Eukaryota</taxon>
        <taxon>Fungi</taxon>
        <taxon>Dikarya</taxon>
        <taxon>Ascomycota</taxon>
        <taxon>Pezizomycotina</taxon>
        <taxon>Lecanoromycetes</taxon>
        <taxon>OSLEUM clade</taxon>
        <taxon>Lecanoromycetidae</taxon>
        <taxon>Lecanorales</taxon>
        <taxon>Lecanorineae</taxon>
        <taxon>Stereocaulaceae</taxon>
        <taxon>Stereocaulon</taxon>
    </lineage>
</organism>
<dbReference type="InterPro" id="IPR036291">
    <property type="entry name" value="NAD(P)-bd_dom_sf"/>
</dbReference>
<dbReference type="InterPro" id="IPR016040">
    <property type="entry name" value="NAD(P)-bd_dom"/>
</dbReference>
<keyword evidence="4" id="KW-1185">Reference proteome</keyword>
<dbReference type="Pfam" id="PF13460">
    <property type="entry name" value="NAD_binding_10"/>
    <property type="match status" value="1"/>
</dbReference>
<dbReference type="SUPFAM" id="SSF51735">
    <property type="entry name" value="NAD(P)-binding Rossmann-fold domains"/>
    <property type="match status" value="1"/>
</dbReference>
<dbReference type="PANTHER" id="PTHR15020:SF50">
    <property type="entry name" value="UPF0659 PROTEIN YMR090W"/>
    <property type="match status" value="1"/>
</dbReference>
<protein>
    <recommendedName>
        <fullName evidence="2">NAD(P)-binding domain-containing protein</fullName>
    </recommendedName>
</protein>
<proteinExistence type="inferred from homology"/>